<evidence type="ECO:0000313" key="2">
    <source>
        <dbReference type="EMBL" id="SMQ51153.1"/>
    </source>
</evidence>
<dbReference type="InterPro" id="IPR015069">
    <property type="entry name" value="2H-PEstase_DUF1868"/>
</dbReference>
<sequence>MSLQTDCEVSKPHNAERPPYPIGVPLKFDESGVAQRYPGNTTVCHLASDSQLVAGLRKVYDTIKSHPTLGEKIRLLPAASWHMTVFDGVRETECEVGMWPVGMVKKPLPESTKDFSQRLRKFGMQLETEGLAPPYKMKVLGFDAAVVGIGLHVEGATPEEEKRMRRLRDRLASVLGFRAPNHEVYPFHISVAYLLRYIEGDDRIELNKVLDSLLPEIQMDFELGAVEFCTFENMLEYPRLFYLGEPETS</sequence>
<proteinExistence type="predicted"/>
<feature type="domain" description="DUF1868" evidence="1">
    <location>
        <begin position="27"/>
        <end position="127"/>
    </location>
</feature>
<dbReference type="EMBL" id="LT853696">
    <property type="protein sequence ID" value="SMQ51153.1"/>
    <property type="molecule type" value="Genomic_DNA"/>
</dbReference>
<protein>
    <recommendedName>
        <fullName evidence="1">DUF1868 domain-containing protein</fullName>
    </recommendedName>
</protein>
<organism evidence="2 3">
    <name type="scientific">Zymoseptoria tritici (strain ST99CH_3D7)</name>
    <dbReference type="NCBI Taxonomy" id="1276538"/>
    <lineage>
        <taxon>Eukaryota</taxon>
        <taxon>Fungi</taxon>
        <taxon>Dikarya</taxon>
        <taxon>Ascomycota</taxon>
        <taxon>Pezizomycotina</taxon>
        <taxon>Dothideomycetes</taxon>
        <taxon>Dothideomycetidae</taxon>
        <taxon>Mycosphaerellales</taxon>
        <taxon>Mycosphaerellaceae</taxon>
        <taxon>Zymoseptoria</taxon>
    </lineage>
</organism>
<dbReference type="AlphaFoldDB" id="A0A1X7RUM1"/>
<keyword evidence="3" id="KW-1185">Reference proteome</keyword>
<dbReference type="Pfam" id="PF08975">
    <property type="entry name" value="2H-phosphodiest"/>
    <property type="match status" value="1"/>
</dbReference>
<evidence type="ECO:0000313" key="3">
    <source>
        <dbReference type="Proteomes" id="UP000215127"/>
    </source>
</evidence>
<name>A0A1X7RUM1_ZYMT9</name>
<reference evidence="2 3" key="1">
    <citation type="submission" date="2016-06" db="EMBL/GenBank/DDBJ databases">
        <authorList>
            <person name="Kjaerup R.B."/>
            <person name="Dalgaard T.S."/>
            <person name="Juul-Madsen H.R."/>
        </authorList>
    </citation>
    <scope>NUCLEOTIDE SEQUENCE [LARGE SCALE GENOMIC DNA]</scope>
</reference>
<evidence type="ECO:0000259" key="1">
    <source>
        <dbReference type="Pfam" id="PF08975"/>
    </source>
</evidence>
<dbReference type="InterPro" id="IPR009097">
    <property type="entry name" value="Cyclic_Pdiesterase"/>
</dbReference>
<dbReference type="Proteomes" id="UP000215127">
    <property type="component" value="Chromosome 5"/>
</dbReference>
<dbReference type="SUPFAM" id="SSF55144">
    <property type="entry name" value="LigT-like"/>
    <property type="match status" value="1"/>
</dbReference>
<gene>
    <name evidence="2" type="ORF">ZT3D7_G6306</name>
</gene>
<dbReference type="Gene3D" id="3.90.1140.10">
    <property type="entry name" value="Cyclic phosphodiesterase"/>
    <property type="match status" value="1"/>
</dbReference>
<accession>A0A1X7RUM1</accession>